<comment type="similarity">
    <text evidence="6">Belongs to the methylenetetrahydrofolate reductase family.</text>
</comment>
<evidence type="ECO:0000256" key="5">
    <source>
        <dbReference type="ARBA" id="ARBA00023002"/>
    </source>
</evidence>
<keyword evidence="5 6" id="KW-0560">Oxidoreductase</keyword>
<comment type="pathway">
    <text evidence="2 6">One-carbon metabolism; tetrahydrofolate interconversion.</text>
</comment>
<dbReference type="HOGENOM" id="CLU_054649_0_0_7"/>
<evidence type="ECO:0000256" key="3">
    <source>
        <dbReference type="ARBA" id="ARBA00022630"/>
    </source>
</evidence>
<sequence length="317" mass="35809">MLKDKIESNTPGILLYGITPPKINLSKEEAEEIANKQLERLKDSKFDGLVIYDLQDESNRNSSERTFEFICTIKPEIYHKEFLHSAYPAVIYKAVGNYDEAEFREFLQSSSSDTLSVFVGASSKQDKQKLALNDAYKLKNECGQGVTLGGICIPERHIKKGDEDLRVAGKSIKGCKFFITQAVYNIENAKRFIDDYANLGVKKVPIIFTFTPCGSSKTLEFMKWLGIAVPEYFEDRLFSSQNALESSVSLSLDMFEFLFKYAKAKGISVGANVESISTRKVEIEASINLLNGIQKIIEDEKELSYREIWQSASKMTE</sequence>
<evidence type="ECO:0000313" key="8">
    <source>
        <dbReference type="Proteomes" id="UP000028486"/>
    </source>
</evidence>
<dbReference type="UniPathway" id="UPA00193"/>
<protein>
    <recommendedName>
        <fullName evidence="6">Methylenetetrahydrofolate reductase</fullName>
    </recommendedName>
</protein>
<dbReference type="SUPFAM" id="SSF51730">
    <property type="entry name" value="FAD-linked oxidoreductase"/>
    <property type="match status" value="1"/>
</dbReference>
<reference evidence="8" key="1">
    <citation type="journal article" date="2014" name="Genome Announc.">
        <title>Complete Genome Sequence of Campylobacter iguaniorum Strain 1485ET, Isolated from a Bearded Dragon (Pogona vitticeps).</title>
        <authorList>
            <person name="Gilbert M.J."/>
            <person name="Miller W.G."/>
            <person name="Yee E."/>
            <person name="Kik M."/>
            <person name="Wagenaar J.A."/>
            <person name="Duim B."/>
        </authorList>
    </citation>
    <scope>NUCLEOTIDE SEQUENCE [LARGE SCALE GENOMIC DNA]</scope>
    <source>
        <strain evidence="8">1485E</strain>
    </source>
</reference>
<dbReference type="AlphaFoldDB" id="A0A076F8Z0"/>
<dbReference type="KEGG" id="caj:CIG1485E_0857"/>
<dbReference type="GO" id="GO:0006555">
    <property type="term" value="P:methionine metabolic process"/>
    <property type="evidence" value="ECO:0007669"/>
    <property type="project" value="InterPro"/>
</dbReference>
<organism evidence="7 8">
    <name type="scientific">Campylobacter iguaniorum</name>
    <dbReference type="NCBI Taxonomy" id="1244531"/>
    <lineage>
        <taxon>Bacteria</taxon>
        <taxon>Pseudomonadati</taxon>
        <taxon>Campylobacterota</taxon>
        <taxon>Epsilonproteobacteria</taxon>
        <taxon>Campylobacterales</taxon>
        <taxon>Campylobacteraceae</taxon>
        <taxon>Campylobacter</taxon>
    </lineage>
</organism>
<evidence type="ECO:0000313" key="7">
    <source>
        <dbReference type="EMBL" id="AII14695.1"/>
    </source>
</evidence>
<gene>
    <name evidence="7" type="ORF">CIG1485E_0857</name>
</gene>
<evidence type="ECO:0000256" key="6">
    <source>
        <dbReference type="RuleBase" id="RU003862"/>
    </source>
</evidence>
<dbReference type="EMBL" id="CP009043">
    <property type="protein sequence ID" value="AII14695.1"/>
    <property type="molecule type" value="Genomic_DNA"/>
</dbReference>
<dbReference type="eggNOG" id="COG0685">
    <property type="taxonomic scope" value="Bacteria"/>
</dbReference>
<dbReference type="RefSeq" id="WP_051870918.1">
    <property type="nucleotide sequence ID" value="NZ_CP009043.1"/>
</dbReference>
<dbReference type="InterPro" id="IPR003171">
    <property type="entry name" value="Mehydrof_redctse-like"/>
</dbReference>
<evidence type="ECO:0000256" key="1">
    <source>
        <dbReference type="ARBA" id="ARBA00001974"/>
    </source>
</evidence>
<dbReference type="OrthoDB" id="4367389at2"/>
<proteinExistence type="inferred from homology"/>
<name>A0A076F8Z0_9BACT</name>
<evidence type="ECO:0000256" key="2">
    <source>
        <dbReference type="ARBA" id="ARBA00004777"/>
    </source>
</evidence>
<dbReference type="Gene3D" id="3.20.20.220">
    <property type="match status" value="1"/>
</dbReference>
<dbReference type="GO" id="GO:0035999">
    <property type="term" value="P:tetrahydrofolate interconversion"/>
    <property type="evidence" value="ECO:0007669"/>
    <property type="project" value="UniProtKB-UniPathway"/>
</dbReference>
<dbReference type="Pfam" id="PF02219">
    <property type="entry name" value="MTHFR"/>
    <property type="match status" value="1"/>
</dbReference>
<comment type="cofactor">
    <cofactor evidence="1 6">
        <name>FAD</name>
        <dbReference type="ChEBI" id="CHEBI:57692"/>
    </cofactor>
</comment>
<dbReference type="STRING" id="1244531.CIG2463D_0856"/>
<keyword evidence="3 6" id="KW-0285">Flavoprotein</keyword>
<accession>A0A076F8Z0</accession>
<keyword evidence="8" id="KW-1185">Reference proteome</keyword>
<keyword evidence="4 6" id="KW-0274">FAD</keyword>
<dbReference type="GO" id="GO:0004489">
    <property type="term" value="F:methylenetetrahydrofolate reductase [NAD(P)H] activity"/>
    <property type="evidence" value="ECO:0007669"/>
    <property type="project" value="InterPro"/>
</dbReference>
<evidence type="ECO:0000256" key="4">
    <source>
        <dbReference type="ARBA" id="ARBA00022827"/>
    </source>
</evidence>
<dbReference type="InterPro" id="IPR029041">
    <property type="entry name" value="FAD-linked_oxidoreductase-like"/>
</dbReference>
<dbReference type="Proteomes" id="UP000028486">
    <property type="component" value="Chromosome"/>
</dbReference>